<dbReference type="InterPro" id="IPR029062">
    <property type="entry name" value="Class_I_gatase-like"/>
</dbReference>
<protein>
    <submittedName>
        <fullName evidence="1">Sigma cross-reacting protein 27A</fullName>
    </submittedName>
</protein>
<dbReference type="EMBL" id="LR131271">
    <property type="protein sequence ID" value="VDR24373.1"/>
    <property type="molecule type" value="Genomic_DNA"/>
</dbReference>
<dbReference type="KEGG" id="rtg:NCTC13098_00660"/>
<evidence type="ECO:0000313" key="1">
    <source>
        <dbReference type="EMBL" id="VDR24373.1"/>
    </source>
</evidence>
<proteinExistence type="predicted"/>
<dbReference type="Proteomes" id="UP000274346">
    <property type="component" value="Chromosome"/>
</dbReference>
<accession>A0A3P8M123</accession>
<dbReference type="AlphaFoldDB" id="A0A3P8M123"/>
<evidence type="ECO:0000313" key="2">
    <source>
        <dbReference type="Proteomes" id="UP000274346"/>
    </source>
</evidence>
<gene>
    <name evidence="1" type="primary">elbB_2</name>
    <name evidence="1" type="ORF">NCTC13098_00660</name>
</gene>
<organism evidence="1 2">
    <name type="scientific">Raoultella terrigena</name>
    <name type="common">Klebsiella terrigena</name>
    <dbReference type="NCBI Taxonomy" id="577"/>
    <lineage>
        <taxon>Bacteria</taxon>
        <taxon>Pseudomonadati</taxon>
        <taxon>Pseudomonadota</taxon>
        <taxon>Gammaproteobacteria</taxon>
        <taxon>Enterobacterales</taxon>
        <taxon>Enterobacteriaceae</taxon>
        <taxon>Klebsiella/Raoultella group</taxon>
        <taxon>Raoultella</taxon>
    </lineage>
</organism>
<dbReference type="SUPFAM" id="SSF52317">
    <property type="entry name" value="Class I glutamine amidotransferase-like"/>
    <property type="match status" value="1"/>
</dbReference>
<dbReference type="Gene3D" id="3.40.50.880">
    <property type="match status" value="1"/>
</dbReference>
<name>A0A3P8M123_RAOTE</name>
<sequence>MPCPVDDIVVDEENKVVTTPAYMLAQNIAEAASGIEKLVARVLVLTA</sequence>
<reference evidence="1 2" key="1">
    <citation type="submission" date="2018-12" db="EMBL/GenBank/DDBJ databases">
        <authorList>
            <consortium name="Pathogen Informatics"/>
        </authorList>
    </citation>
    <scope>NUCLEOTIDE SEQUENCE [LARGE SCALE GENOMIC DNA]</scope>
    <source>
        <strain evidence="1 2">NCTC13098</strain>
    </source>
</reference>